<accession>A0A9D1PEY6</accession>
<dbReference type="InterPro" id="IPR050807">
    <property type="entry name" value="TransReg_Diox_bact_type"/>
</dbReference>
<dbReference type="GO" id="GO:0003700">
    <property type="term" value="F:DNA-binding transcription factor activity"/>
    <property type="evidence" value="ECO:0007669"/>
    <property type="project" value="TreeGrafter"/>
</dbReference>
<gene>
    <name evidence="3" type="ORF">H9747_13690</name>
</gene>
<dbReference type="InterPro" id="IPR010982">
    <property type="entry name" value="Lambda_DNA-bd_dom_sf"/>
</dbReference>
<name>A0A9D1PEY6_9FIRM</name>
<feature type="domain" description="HTH cro/C1-type" evidence="2">
    <location>
        <begin position="17"/>
        <end position="73"/>
    </location>
</feature>
<evidence type="ECO:0000313" key="3">
    <source>
        <dbReference type="EMBL" id="HIV40024.1"/>
    </source>
</evidence>
<dbReference type="SMART" id="SM00530">
    <property type="entry name" value="HTH_XRE"/>
    <property type="match status" value="1"/>
</dbReference>
<proteinExistence type="predicted"/>
<dbReference type="PROSITE" id="PS50943">
    <property type="entry name" value="HTH_CROC1"/>
    <property type="match status" value="1"/>
</dbReference>
<dbReference type="CDD" id="cd00093">
    <property type="entry name" value="HTH_XRE"/>
    <property type="match status" value="1"/>
</dbReference>
<dbReference type="Gene3D" id="1.10.260.40">
    <property type="entry name" value="lambda repressor-like DNA-binding domains"/>
    <property type="match status" value="1"/>
</dbReference>
<reference evidence="3" key="1">
    <citation type="journal article" date="2021" name="PeerJ">
        <title>Extensive microbial diversity within the chicken gut microbiome revealed by metagenomics and culture.</title>
        <authorList>
            <person name="Gilroy R."/>
            <person name="Ravi A."/>
            <person name="Getino M."/>
            <person name="Pursley I."/>
            <person name="Horton D.L."/>
            <person name="Alikhan N.F."/>
            <person name="Baker D."/>
            <person name="Gharbi K."/>
            <person name="Hall N."/>
            <person name="Watson M."/>
            <person name="Adriaenssens E.M."/>
            <person name="Foster-Nyarko E."/>
            <person name="Jarju S."/>
            <person name="Secka A."/>
            <person name="Antonio M."/>
            <person name="Oren A."/>
            <person name="Chaudhuri R.R."/>
            <person name="La Ragione R."/>
            <person name="Hildebrand F."/>
            <person name="Pallen M.J."/>
        </authorList>
    </citation>
    <scope>NUCLEOTIDE SEQUENCE</scope>
    <source>
        <strain evidence="3">CHK195-9823</strain>
    </source>
</reference>
<dbReference type="Proteomes" id="UP000886814">
    <property type="component" value="Unassembled WGS sequence"/>
</dbReference>
<evidence type="ECO:0000256" key="1">
    <source>
        <dbReference type="ARBA" id="ARBA00023125"/>
    </source>
</evidence>
<dbReference type="AlphaFoldDB" id="A0A9D1PEY6"/>
<keyword evidence="1" id="KW-0238">DNA-binding</keyword>
<organism evidence="3 4">
    <name type="scientific">Candidatus Blautia stercorigallinarum</name>
    <dbReference type="NCBI Taxonomy" id="2838501"/>
    <lineage>
        <taxon>Bacteria</taxon>
        <taxon>Bacillati</taxon>
        <taxon>Bacillota</taxon>
        <taxon>Clostridia</taxon>
        <taxon>Lachnospirales</taxon>
        <taxon>Lachnospiraceae</taxon>
        <taxon>Blautia</taxon>
    </lineage>
</organism>
<evidence type="ECO:0000259" key="2">
    <source>
        <dbReference type="PROSITE" id="PS50943"/>
    </source>
</evidence>
<sequence>MTEDKRLKQLRELGLTISYYRKLKGLTQGQLASLVGLSRTHISNIEAPNIKTSISLDSLLDIAEALGIPVKDLFDFRGI</sequence>
<protein>
    <submittedName>
        <fullName evidence="3">Helix-turn-helix domain-containing protein</fullName>
    </submittedName>
</protein>
<dbReference type="GO" id="GO:0003677">
    <property type="term" value="F:DNA binding"/>
    <property type="evidence" value="ECO:0007669"/>
    <property type="project" value="UniProtKB-KW"/>
</dbReference>
<dbReference type="EMBL" id="DXIQ01000094">
    <property type="protein sequence ID" value="HIV40024.1"/>
    <property type="molecule type" value="Genomic_DNA"/>
</dbReference>
<dbReference type="SUPFAM" id="SSF47413">
    <property type="entry name" value="lambda repressor-like DNA-binding domains"/>
    <property type="match status" value="1"/>
</dbReference>
<dbReference type="PANTHER" id="PTHR46797:SF1">
    <property type="entry name" value="METHYLPHOSPHONATE SYNTHASE"/>
    <property type="match status" value="1"/>
</dbReference>
<reference evidence="3" key="2">
    <citation type="submission" date="2021-04" db="EMBL/GenBank/DDBJ databases">
        <authorList>
            <person name="Gilroy R."/>
        </authorList>
    </citation>
    <scope>NUCLEOTIDE SEQUENCE</scope>
    <source>
        <strain evidence="3">CHK195-9823</strain>
    </source>
</reference>
<dbReference type="InterPro" id="IPR001387">
    <property type="entry name" value="Cro/C1-type_HTH"/>
</dbReference>
<dbReference type="Pfam" id="PF01381">
    <property type="entry name" value="HTH_3"/>
    <property type="match status" value="1"/>
</dbReference>
<comment type="caution">
    <text evidence="3">The sequence shown here is derived from an EMBL/GenBank/DDBJ whole genome shotgun (WGS) entry which is preliminary data.</text>
</comment>
<evidence type="ECO:0000313" key="4">
    <source>
        <dbReference type="Proteomes" id="UP000886814"/>
    </source>
</evidence>
<dbReference type="PANTHER" id="PTHR46797">
    <property type="entry name" value="HTH-TYPE TRANSCRIPTIONAL REGULATOR"/>
    <property type="match status" value="1"/>
</dbReference>
<dbReference type="GO" id="GO:0005829">
    <property type="term" value="C:cytosol"/>
    <property type="evidence" value="ECO:0007669"/>
    <property type="project" value="TreeGrafter"/>
</dbReference>